<protein>
    <submittedName>
        <fullName evidence="1">Uncharacterized protein</fullName>
    </submittedName>
</protein>
<sequence length="121" mass="13513">MYQSSAVVVFLGGTTSLSKSGTYGLEGFPNMRYDTFVDSELFTYTGQTTPLLQLSNHSSSVKSVSWFLLTIIQERTHLNLQRTSLIVLPLFILCSLELRPGRPQAFCICNHVVFDVLTLGF</sequence>
<dbReference type="AlphaFoldDB" id="A0A8X6WGZ1"/>
<proteinExistence type="predicted"/>
<organism evidence="1 2">
    <name type="scientific">Trichonephila clavipes</name>
    <name type="common">Golden silk orbweaver</name>
    <name type="synonym">Nephila clavipes</name>
    <dbReference type="NCBI Taxonomy" id="2585209"/>
    <lineage>
        <taxon>Eukaryota</taxon>
        <taxon>Metazoa</taxon>
        <taxon>Ecdysozoa</taxon>
        <taxon>Arthropoda</taxon>
        <taxon>Chelicerata</taxon>
        <taxon>Arachnida</taxon>
        <taxon>Araneae</taxon>
        <taxon>Araneomorphae</taxon>
        <taxon>Entelegynae</taxon>
        <taxon>Araneoidea</taxon>
        <taxon>Nephilidae</taxon>
        <taxon>Trichonephila</taxon>
    </lineage>
</organism>
<comment type="caution">
    <text evidence="1">The sequence shown here is derived from an EMBL/GenBank/DDBJ whole genome shotgun (WGS) entry which is preliminary data.</text>
</comment>
<evidence type="ECO:0000313" key="1">
    <source>
        <dbReference type="EMBL" id="GFY34347.1"/>
    </source>
</evidence>
<keyword evidence="2" id="KW-1185">Reference proteome</keyword>
<gene>
    <name evidence="1" type="ORF">TNCV_2506501</name>
</gene>
<name>A0A8X6WGZ1_TRICX</name>
<reference evidence="1" key="1">
    <citation type="submission" date="2020-08" db="EMBL/GenBank/DDBJ databases">
        <title>Multicomponent nature underlies the extraordinary mechanical properties of spider dragline silk.</title>
        <authorList>
            <person name="Kono N."/>
            <person name="Nakamura H."/>
            <person name="Mori M."/>
            <person name="Yoshida Y."/>
            <person name="Ohtoshi R."/>
            <person name="Malay A.D."/>
            <person name="Moran D.A.P."/>
            <person name="Tomita M."/>
            <person name="Numata K."/>
            <person name="Arakawa K."/>
        </authorList>
    </citation>
    <scope>NUCLEOTIDE SEQUENCE</scope>
</reference>
<dbReference type="EMBL" id="BMAU01021422">
    <property type="protein sequence ID" value="GFY34347.1"/>
    <property type="molecule type" value="Genomic_DNA"/>
</dbReference>
<evidence type="ECO:0000313" key="2">
    <source>
        <dbReference type="Proteomes" id="UP000887159"/>
    </source>
</evidence>
<dbReference type="Proteomes" id="UP000887159">
    <property type="component" value="Unassembled WGS sequence"/>
</dbReference>
<accession>A0A8X6WGZ1</accession>